<evidence type="ECO:0000313" key="2">
    <source>
        <dbReference type="EMBL" id="KAG0021427.1"/>
    </source>
</evidence>
<dbReference type="GO" id="GO:0046921">
    <property type="term" value="F:alpha-(1-&gt;6)-fucosyltransferase activity"/>
    <property type="evidence" value="ECO:0007669"/>
    <property type="project" value="TreeGrafter"/>
</dbReference>
<accession>A0A9P6N1U0</accession>
<reference evidence="2" key="1">
    <citation type="journal article" date="2020" name="Fungal Divers.">
        <title>Resolving the Mortierellaceae phylogeny through synthesis of multi-gene phylogenetics and phylogenomics.</title>
        <authorList>
            <person name="Vandepol N."/>
            <person name="Liber J."/>
            <person name="Desiro A."/>
            <person name="Na H."/>
            <person name="Kennedy M."/>
            <person name="Barry K."/>
            <person name="Grigoriev I.V."/>
            <person name="Miller A.N."/>
            <person name="O'Donnell K."/>
            <person name="Stajich J.E."/>
            <person name="Bonito G."/>
        </authorList>
    </citation>
    <scope>NUCLEOTIDE SEQUENCE</scope>
    <source>
        <strain evidence="2">NRRL 2769</strain>
    </source>
</reference>
<dbReference type="PANTHER" id="PTHR13132:SF29">
    <property type="entry name" value="ALPHA-(1,6)-FUCOSYLTRANSFERASE"/>
    <property type="match status" value="1"/>
</dbReference>
<comment type="caution">
    <text evidence="2">The sequence shown here is derived from an EMBL/GenBank/DDBJ whole genome shotgun (WGS) entry which is preliminary data.</text>
</comment>
<dbReference type="GO" id="GO:0006487">
    <property type="term" value="P:protein N-linked glycosylation"/>
    <property type="evidence" value="ECO:0007669"/>
    <property type="project" value="TreeGrafter"/>
</dbReference>
<protein>
    <recommendedName>
        <fullName evidence="1">Alpha-(1,6)-fucosyltransferase N- and catalytic domain-containing protein</fullName>
    </recommendedName>
</protein>
<keyword evidence="3" id="KW-1185">Reference proteome</keyword>
<dbReference type="Proteomes" id="UP000703661">
    <property type="component" value="Unassembled WGS sequence"/>
</dbReference>
<dbReference type="PANTHER" id="PTHR13132">
    <property type="entry name" value="ALPHA- 1,6 -FUCOSYLTRANSFERASE"/>
    <property type="match status" value="1"/>
</dbReference>
<dbReference type="AlphaFoldDB" id="A0A9P6N1U0"/>
<evidence type="ECO:0000313" key="3">
    <source>
        <dbReference type="Proteomes" id="UP000703661"/>
    </source>
</evidence>
<dbReference type="Pfam" id="PF19745">
    <property type="entry name" value="FUT8_N_cat"/>
    <property type="match status" value="1"/>
</dbReference>
<dbReference type="Gene3D" id="3.40.50.11350">
    <property type="match status" value="1"/>
</dbReference>
<name>A0A9P6N1U0_9FUNG</name>
<gene>
    <name evidence="2" type="ORF">BGZ80_002395</name>
</gene>
<sequence length="418" mass="48251">MPKANAHYPHLWRIMSSRGPWSMGYHQWCPIQHNTDACVHRSANNLDLSTFCGSVTFPVGDCQDREYDLIVTTKDYLKDVSRNTPRMVVLGENVGEDLDHFVQKNSRWIIDVMGGKGYEVLTSSVDPERLAFQKELDRLQHRCTNFFTGAKGTYGFGSNWHTTGLALAHSMYYNMTLYPVDVYNNFIRSTTCTDADMQRAFTAHHPESDFNKWNASTINFKSEGVDVHHLMWHKEIIKPEFQNKGLFWWRSMLTYYITRPNFKLREAIRQRSTISAPCISIHVRHSDKDTEATLLDFPKYMEVAKEVKAKTGISNIYLMSDDPVVISSTKSREYRNFRFHYMDVPRTNKGWESDAKDGISLDVQEMNFLIDIYSAAQCQHIIVTYSSNVGRLIAEVAYALRDKEPNAVSLDGPWMVYP</sequence>
<dbReference type="EMBL" id="JAAAID010000159">
    <property type="protein sequence ID" value="KAG0021427.1"/>
    <property type="molecule type" value="Genomic_DNA"/>
</dbReference>
<feature type="domain" description="Alpha-(1,6)-fucosyltransferase N- and catalytic" evidence="1">
    <location>
        <begin position="244"/>
        <end position="403"/>
    </location>
</feature>
<proteinExistence type="predicted"/>
<organism evidence="2 3">
    <name type="scientific">Entomortierella chlamydospora</name>
    <dbReference type="NCBI Taxonomy" id="101097"/>
    <lineage>
        <taxon>Eukaryota</taxon>
        <taxon>Fungi</taxon>
        <taxon>Fungi incertae sedis</taxon>
        <taxon>Mucoromycota</taxon>
        <taxon>Mortierellomycotina</taxon>
        <taxon>Mortierellomycetes</taxon>
        <taxon>Mortierellales</taxon>
        <taxon>Mortierellaceae</taxon>
        <taxon>Entomortierella</taxon>
    </lineage>
</organism>
<evidence type="ECO:0000259" key="1">
    <source>
        <dbReference type="Pfam" id="PF19745"/>
    </source>
</evidence>
<dbReference type="InterPro" id="IPR045573">
    <property type="entry name" value="Fut8_N_cat"/>
</dbReference>